<dbReference type="InterPro" id="IPR029358">
    <property type="entry name" value="CFAP96"/>
</dbReference>
<reference evidence="6" key="1">
    <citation type="submission" date="2019-08" db="EMBL/GenBank/DDBJ databases">
        <title>The genome of the North American firefly Photinus pyralis.</title>
        <authorList>
            <consortium name="Photinus pyralis genome working group"/>
            <person name="Fallon T.R."/>
            <person name="Sander Lower S.E."/>
            <person name="Weng J.-K."/>
        </authorList>
    </citation>
    <scope>NUCLEOTIDE SEQUENCE</scope>
    <source>
        <strain evidence="6">TRF0915ILg1</strain>
        <tissue evidence="6">Whole body</tissue>
    </source>
</reference>
<comment type="caution">
    <text evidence="6">The sequence shown here is derived from an EMBL/GenBank/DDBJ whole genome shotgun (WGS) entry which is preliminary data.</text>
</comment>
<accession>A0A8K0CKJ8</accession>
<protein>
    <recommendedName>
        <fullName evidence="5">Cilia-and flagella-associated protein 96</fullName>
    </recommendedName>
</protein>
<dbReference type="Pfam" id="PF15239">
    <property type="entry name" value="CFAP96-like"/>
    <property type="match status" value="1"/>
</dbReference>
<evidence type="ECO:0000256" key="3">
    <source>
        <dbReference type="ARBA" id="ARBA00023212"/>
    </source>
</evidence>
<dbReference type="AlphaFoldDB" id="A0A8K0CKJ8"/>
<evidence type="ECO:0000256" key="1">
    <source>
        <dbReference type="ARBA" id="ARBA00004300"/>
    </source>
</evidence>
<comment type="subcellular location">
    <subcellularLocation>
        <location evidence="1">Cytoplasm</location>
        <location evidence="1">Cytoskeleton</location>
        <location evidence="1">Microtubule organizing center</location>
        <location evidence="1">Centrosome</location>
    </subcellularLocation>
</comment>
<dbReference type="PANTHER" id="PTHR31144">
    <property type="entry name" value="UPF0602 PROTEIN C4ORF47"/>
    <property type="match status" value="1"/>
</dbReference>
<organism evidence="6 7">
    <name type="scientific">Ignelater luminosus</name>
    <name type="common">Cucubano</name>
    <name type="synonym">Pyrophorus luminosus</name>
    <dbReference type="NCBI Taxonomy" id="2038154"/>
    <lineage>
        <taxon>Eukaryota</taxon>
        <taxon>Metazoa</taxon>
        <taxon>Ecdysozoa</taxon>
        <taxon>Arthropoda</taxon>
        <taxon>Hexapoda</taxon>
        <taxon>Insecta</taxon>
        <taxon>Pterygota</taxon>
        <taxon>Neoptera</taxon>
        <taxon>Endopterygota</taxon>
        <taxon>Coleoptera</taxon>
        <taxon>Polyphaga</taxon>
        <taxon>Elateriformia</taxon>
        <taxon>Elateroidea</taxon>
        <taxon>Elateridae</taxon>
        <taxon>Agrypninae</taxon>
        <taxon>Pyrophorini</taxon>
        <taxon>Ignelater</taxon>
    </lineage>
</organism>
<dbReference type="Proteomes" id="UP000801492">
    <property type="component" value="Unassembled WGS sequence"/>
</dbReference>
<gene>
    <name evidence="6" type="ORF">ILUMI_20594</name>
</gene>
<evidence type="ECO:0000256" key="4">
    <source>
        <dbReference type="ARBA" id="ARBA00035656"/>
    </source>
</evidence>
<keyword evidence="2" id="KW-0963">Cytoplasm</keyword>
<dbReference type="PANTHER" id="PTHR31144:SF1">
    <property type="entry name" value="UPF0602 PROTEIN C4ORF47"/>
    <property type="match status" value="1"/>
</dbReference>
<comment type="similarity">
    <text evidence="4">Belongs to the CFAP96 family.</text>
</comment>
<keyword evidence="3" id="KW-0206">Cytoskeleton</keyword>
<evidence type="ECO:0000256" key="5">
    <source>
        <dbReference type="ARBA" id="ARBA00035693"/>
    </source>
</evidence>
<dbReference type="GO" id="GO:0005881">
    <property type="term" value="C:cytoplasmic microtubule"/>
    <property type="evidence" value="ECO:0007669"/>
    <property type="project" value="TreeGrafter"/>
</dbReference>
<dbReference type="OrthoDB" id="283553at2759"/>
<dbReference type="GO" id="GO:0005813">
    <property type="term" value="C:centrosome"/>
    <property type="evidence" value="ECO:0007669"/>
    <property type="project" value="UniProtKB-SubCell"/>
</dbReference>
<evidence type="ECO:0000313" key="6">
    <source>
        <dbReference type="EMBL" id="KAF2885580.1"/>
    </source>
</evidence>
<evidence type="ECO:0000256" key="2">
    <source>
        <dbReference type="ARBA" id="ARBA00022490"/>
    </source>
</evidence>
<dbReference type="EMBL" id="VTPC01089879">
    <property type="protein sequence ID" value="KAF2885580.1"/>
    <property type="molecule type" value="Genomic_DNA"/>
</dbReference>
<evidence type="ECO:0000313" key="7">
    <source>
        <dbReference type="Proteomes" id="UP000801492"/>
    </source>
</evidence>
<sequence>MDLMSELAWKHGKHDLERLGIFIEMPYMNGKGYVSPFPKPKIYKGRNIMCEGRKSKNGTQHGYFDDAFRRLFEGEAIPRPPKRKAEGKNVSRVPFIPAGIPKWHSTPGDHYGTFGGVVEAFGTGRDTKKKKTPYVKEKPNCLTGPAKKGGPGYANICFSKYPEHLPDPYRPKLKPKEYGKNLGRAIVTVYFPQPFFEKNPYYEETLGPVYIRPKVKPPTKVGAGKWVPTGPAKWQGGCHAGLFAPFPEHMTDRDPRRELQLKKQMAQLKKKLIEKGIFGPQALGNKTMNTCSIMLHNTNLYVNTTNYKTYETNYTNYLLAKVE</sequence>
<name>A0A8K0CKJ8_IGNLU</name>
<proteinExistence type="inferred from homology"/>
<keyword evidence="7" id="KW-1185">Reference proteome</keyword>